<feature type="region of interest" description="Disordered" evidence="1">
    <location>
        <begin position="270"/>
        <end position="317"/>
    </location>
</feature>
<evidence type="ECO:0000313" key="5">
    <source>
        <dbReference type="Proteomes" id="UP001303046"/>
    </source>
</evidence>
<keyword evidence="2" id="KW-0732">Signal</keyword>
<evidence type="ECO:0000259" key="3">
    <source>
        <dbReference type="Pfam" id="PF02520"/>
    </source>
</evidence>
<feature type="compositionally biased region" description="Polar residues" evidence="1">
    <location>
        <begin position="280"/>
        <end position="304"/>
    </location>
</feature>
<evidence type="ECO:0000313" key="4">
    <source>
        <dbReference type="EMBL" id="KAK6749207.1"/>
    </source>
</evidence>
<protein>
    <recommendedName>
        <fullName evidence="3">SXP/RAL-2 family protein Ani s 5-like cation-binding domain-containing protein</fullName>
    </recommendedName>
</protein>
<organism evidence="4 5">
    <name type="scientific">Necator americanus</name>
    <name type="common">Human hookworm</name>
    <dbReference type="NCBI Taxonomy" id="51031"/>
    <lineage>
        <taxon>Eukaryota</taxon>
        <taxon>Metazoa</taxon>
        <taxon>Ecdysozoa</taxon>
        <taxon>Nematoda</taxon>
        <taxon>Chromadorea</taxon>
        <taxon>Rhabditida</taxon>
        <taxon>Rhabditina</taxon>
        <taxon>Rhabditomorpha</taxon>
        <taxon>Strongyloidea</taxon>
        <taxon>Ancylostomatidae</taxon>
        <taxon>Bunostominae</taxon>
        <taxon>Necator</taxon>
    </lineage>
</organism>
<reference evidence="4 5" key="1">
    <citation type="submission" date="2023-08" db="EMBL/GenBank/DDBJ databases">
        <title>A Necator americanus chromosomal reference genome.</title>
        <authorList>
            <person name="Ilik V."/>
            <person name="Petrzelkova K.J."/>
            <person name="Pardy F."/>
            <person name="Fuh T."/>
            <person name="Niatou-Singa F.S."/>
            <person name="Gouil Q."/>
            <person name="Baker L."/>
            <person name="Ritchie M.E."/>
            <person name="Jex A.R."/>
            <person name="Gazzola D."/>
            <person name="Li H."/>
            <person name="Toshio Fujiwara R."/>
            <person name="Zhan B."/>
            <person name="Aroian R.V."/>
            <person name="Pafco B."/>
            <person name="Schwarz E.M."/>
        </authorList>
    </citation>
    <scope>NUCLEOTIDE SEQUENCE [LARGE SCALE GENOMIC DNA]</scope>
    <source>
        <strain evidence="4 5">Aroian</strain>
        <tissue evidence="4">Whole animal</tissue>
    </source>
</reference>
<keyword evidence="5" id="KW-1185">Reference proteome</keyword>
<dbReference type="Pfam" id="PF02520">
    <property type="entry name" value="ANIS5_cation-bd"/>
    <property type="match status" value="1"/>
</dbReference>
<dbReference type="InterPro" id="IPR003677">
    <property type="entry name" value="ANIS5_cation-bd"/>
</dbReference>
<feature type="domain" description="SXP/RAL-2 family protein Ani s 5-like cation-binding" evidence="3">
    <location>
        <begin position="134"/>
        <end position="240"/>
    </location>
</feature>
<name>A0ABR1DFF2_NECAM</name>
<dbReference type="PANTHER" id="PTHR21593:SF36">
    <property type="entry name" value="DUF148 DOMAIN-CONTAINING PROTEIN-RELATED"/>
    <property type="match status" value="1"/>
</dbReference>
<accession>A0ABR1DFF2</accession>
<sequence>MDSAAFLLCFVFAIAHIQSLVADLPNQAENIGGETLNQQTMALSRLINHNSMPSDGSVRVDSMTMIDPAEDENEQSRIDPHPYIHPSIAGTLTVPQGSPSVMHQTVEAPNVFPWFKFNHGHLFQKLLSNISTEGVEEFMNITLGAENYTIAEMKQKMSEWANENGVMEQLDMFKTKGESKKGEIIANATMIINSLPSLFQQLVGIIQNEQQTVKDGLNATDAYLQSLDPATKQIMSVVTKITGVDMFLFKPHHKSSHGFTGHFDMFRRGGDHRPVFPERNSFSPQISSQIGDSAAESGNDNVSENAVAGVQSQQQSS</sequence>
<comment type="caution">
    <text evidence="4">The sequence shown here is derived from an EMBL/GenBank/DDBJ whole genome shotgun (WGS) entry which is preliminary data.</text>
</comment>
<feature type="signal peptide" evidence="2">
    <location>
        <begin position="1"/>
        <end position="22"/>
    </location>
</feature>
<evidence type="ECO:0000256" key="1">
    <source>
        <dbReference type="SAM" id="MobiDB-lite"/>
    </source>
</evidence>
<dbReference type="EMBL" id="JAVFWL010000004">
    <property type="protein sequence ID" value="KAK6749207.1"/>
    <property type="molecule type" value="Genomic_DNA"/>
</dbReference>
<dbReference type="PANTHER" id="PTHR21593">
    <property type="entry name" value="PRION-LIKE- Q/N-RICH -DOMAIN-BEARING PROTEIN PROTEIN"/>
    <property type="match status" value="1"/>
</dbReference>
<proteinExistence type="predicted"/>
<evidence type="ECO:0000256" key="2">
    <source>
        <dbReference type="SAM" id="SignalP"/>
    </source>
</evidence>
<feature type="chain" id="PRO_5045318640" description="SXP/RAL-2 family protein Ani s 5-like cation-binding domain-containing protein" evidence="2">
    <location>
        <begin position="23"/>
        <end position="317"/>
    </location>
</feature>
<dbReference type="Proteomes" id="UP001303046">
    <property type="component" value="Unassembled WGS sequence"/>
</dbReference>
<dbReference type="InterPro" id="IPR052823">
    <property type="entry name" value="SXP/RAL-2_related"/>
</dbReference>
<gene>
    <name evidence="4" type="primary">Necator_chrIV.g14964</name>
    <name evidence="4" type="ORF">RB195_001669</name>
</gene>